<dbReference type="Proteomes" id="UP000053573">
    <property type="component" value="Unassembled WGS sequence"/>
</dbReference>
<gene>
    <name evidence="1" type="ORF">EMPG_13547</name>
</gene>
<keyword evidence="2" id="KW-1185">Reference proteome</keyword>
<comment type="caution">
    <text evidence="1">The sequence shown here is derived from an EMBL/GenBank/DDBJ whole genome shotgun (WGS) entry which is preliminary data.</text>
</comment>
<name>A0A0H1BI16_9EURO</name>
<accession>A0A0H1BI16</accession>
<evidence type="ECO:0000313" key="1">
    <source>
        <dbReference type="EMBL" id="KLJ11164.1"/>
    </source>
</evidence>
<reference evidence="2" key="1">
    <citation type="journal article" date="2015" name="PLoS Genet.">
        <title>The dynamic genome and transcriptome of the human fungal pathogen Blastomyces and close relative Emmonsia.</title>
        <authorList>
            <person name="Munoz J.F."/>
            <person name="Gauthier G.M."/>
            <person name="Desjardins C.A."/>
            <person name="Gallo J.E."/>
            <person name="Holder J."/>
            <person name="Sullivan T.D."/>
            <person name="Marty A.J."/>
            <person name="Carmen J.C."/>
            <person name="Chen Z."/>
            <person name="Ding L."/>
            <person name="Gujja S."/>
            <person name="Magrini V."/>
            <person name="Misas E."/>
            <person name="Mitreva M."/>
            <person name="Priest M."/>
            <person name="Saif S."/>
            <person name="Whiston E.A."/>
            <person name="Young S."/>
            <person name="Zeng Q."/>
            <person name="Goldman W.E."/>
            <person name="Mardis E.R."/>
            <person name="Taylor J.W."/>
            <person name="McEwen J.G."/>
            <person name="Clay O.K."/>
            <person name="Klein B.S."/>
            <person name="Cuomo C.A."/>
        </authorList>
    </citation>
    <scope>NUCLEOTIDE SEQUENCE [LARGE SCALE GENOMIC DNA]</scope>
    <source>
        <strain evidence="2">UAMH 139</strain>
    </source>
</reference>
<dbReference type="AlphaFoldDB" id="A0A0H1BI16"/>
<proteinExistence type="predicted"/>
<protein>
    <submittedName>
        <fullName evidence="1">Uncharacterized protein</fullName>
    </submittedName>
</protein>
<organism evidence="1 2">
    <name type="scientific">Blastomyces silverae</name>
    <dbReference type="NCBI Taxonomy" id="2060906"/>
    <lineage>
        <taxon>Eukaryota</taxon>
        <taxon>Fungi</taxon>
        <taxon>Dikarya</taxon>
        <taxon>Ascomycota</taxon>
        <taxon>Pezizomycotina</taxon>
        <taxon>Eurotiomycetes</taxon>
        <taxon>Eurotiomycetidae</taxon>
        <taxon>Onygenales</taxon>
        <taxon>Ajellomycetaceae</taxon>
        <taxon>Blastomyces</taxon>
    </lineage>
</organism>
<sequence length="72" mass="8051">MVSDVTQNGNRELEFPPGGHEWASRNSLCFYTFCRDVSDGLLDPMSADRRQSYLHNCPRNGQLVSGSNVVAF</sequence>
<dbReference type="EMBL" id="LDEV01001718">
    <property type="protein sequence ID" value="KLJ11164.1"/>
    <property type="molecule type" value="Genomic_DNA"/>
</dbReference>
<evidence type="ECO:0000313" key="2">
    <source>
        <dbReference type="Proteomes" id="UP000053573"/>
    </source>
</evidence>